<evidence type="ECO:0000313" key="7">
    <source>
        <dbReference type="Proteomes" id="UP001597171"/>
    </source>
</evidence>
<dbReference type="InterPro" id="IPR017896">
    <property type="entry name" value="4Fe4S_Fe-S-bd"/>
</dbReference>
<dbReference type="Pfam" id="PF13183">
    <property type="entry name" value="Fer4_8"/>
    <property type="match status" value="1"/>
</dbReference>
<protein>
    <submittedName>
        <fullName evidence="6">LutB/LldF family L-lactate oxidation iron-sulfur protein</fullName>
    </submittedName>
</protein>
<dbReference type="PROSITE" id="PS00198">
    <property type="entry name" value="4FE4S_FER_1"/>
    <property type="match status" value="1"/>
</dbReference>
<dbReference type="SUPFAM" id="SSF46548">
    <property type="entry name" value="alpha-helical ferredoxin"/>
    <property type="match status" value="1"/>
</dbReference>
<dbReference type="Gene3D" id="3.30.70.20">
    <property type="match status" value="1"/>
</dbReference>
<dbReference type="Proteomes" id="UP001597171">
    <property type="component" value="Unassembled WGS sequence"/>
</dbReference>
<comment type="caution">
    <text evidence="6">The sequence shown here is derived from an EMBL/GenBank/DDBJ whole genome shotgun (WGS) entry which is preliminary data.</text>
</comment>
<dbReference type="SUPFAM" id="SSF100950">
    <property type="entry name" value="NagB/RpiA/CoA transferase-like"/>
    <property type="match status" value="1"/>
</dbReference>
<gene>
    <name evidence="6" type="ORF">ACFQ4O_14945</name>
</gene>
<evidence type="ECO:0000256" key="2">
    <source>
        <dbReference type="ARBA" id="ARBA00022723"/>
    </source>
</evidence>
<keyword evidence="2" id="KW-0479">Metal-binding</keyword>
<dbReference type="RefSeq" id="WP_378776718.1">
    <property type="nucleotide sequence ID" value="NZ_JBHTMX010000200.1"/>
</dbReference>
<keyword evidence="7" id="KW-1185">Reference proteome</keyword>
<evidence type="ECO:0000256" key="4">
    <source>
        <dbReference type="ARBA" id="ARBA00023014"/>
    </source>
</evidence>
<dbReference type="PROSITE" id="PS51379">
    <property type="entry name" value="4FE4S_FER_2"/>
    <property type="match status" value="1"/>
</dbReference>
<evidence type="ECO:0000259" key="5">
    <source>
        <dbReference type="PROSITE" id="PS51379"/>
    </source>
</evidence>
<dbReference type="InterPro" id="IPR024185">
    <property type="entry name" value="FTHF_cligase-like_sf"/>
</dbReference>
<dbReference type="EMBL" id="JBHTMX010000200">
    <property type="protein sequence ID" value="MFD1333293.1"/>
    <property type="molecule type" value="Genomic_DNA"/>
</dbReference>
<evidence type="ECO:0000313" key="6">
    <source>
        <dbReference type="EMBL" id="MFD1333293.1"/>
    </source>
</evidence>
<dbReference type="InterPro" id="IPR003741">
    <property type="entry name" value="LUD_dom"/>
</dbReference>
<reference evidence="7" key="1">
    <citation type="journal article" date="2019" name="Int. J. Syst. Evol. Microbiol.">
        <title>The Global Catalogue of Microorganisms (GCM) 10K type strain sequencing project: providing services to taxonomists for standard genome sequencing and annotation.</title>
        <authorList>
            <consortium name="The Broad Institute Genomics Platform"/>
            <consortium name="The Broad Institute Genome Sequencing Center for Infectious Disease"/>
            <person name="Wu L."/>
            <person name="Ma J."/>
        </authorList>
    </citation>
    <scope>NUCLEOTIDE SEQUENCE [LARGE SCALE GENOMIC DNA]</scope>
    <source>
        <strain evidence="7">CCUG 61696</strain>
    </source>
</reference>
<evidence type="ECO:0000256" key="3">
    <source>
        <dbReference type="ARBA" id="ARBA00023004"/>
    </source>
</evidence>
<dbReference type="InterPro" id="IPR004452">
    <property type="entry name" value="LutB/LldF"/>
</dbReference>
<keyword evidence="3" id="KW-0408">Iron</keyword>
<dbReference type="PANTHER" id="PTHR47153">
    <property type="entry name" value="LACTATE UTILIZATION PROTEIN B"/>
    <property type="match status" value="1"/>
</dbReference>
<keyword evidence="1" id="KW-0004">4Fe-4S</keyword>
<accession>A0ABW3ZAL2</accession>
<organism evidence="6 7">
    <name type="scientific">Methylopila musalis</name>
    <dbReference type="NCBI Taxonomy" id="1134781"/>
    <lineage>
        <taxon>Bacteria</taxon>
        <taxon>Pseudomonadati</taxon>
        <taxon>Pseudomonadota</taxon>
        <taxon>Alphaproteobacteria</taxon>
        <taxon>Hyphomicrobiales</taxon>
        <taxon>Methylopilaceae</taxon>
        <taxon>Methylopila</taxon>
    </lineage>
</organism>
<proteinExistence type="predicted"/>
<evidence type="ECO:0000256" key="1">
    <source>
        <dbReference type="ARBA" id="ARBA00022485"/>
    </source>
</evidence>
<dbReference type="Gene3D" id="3.40.50.10420">
    <property type="entry name" value="NagB/RpiA/CoA transferase-like"/>
    <property type="match status" value="1"/>
</dbReference>
<dbReference type="Pfam" id="PF02589">
    <property type="entry name" value="LUD_dom"/>
    <property type="match status" value="1"/>
</dbReference>
<sequence>MTAHAPTSPAFKANAHAALHDPALQRALGNVETGFILKRRKAADKLPEFEALRDSARDIKNHTLAHLDLYLEAYERKVTEAGGQVHFASTAADAREIVADICRRVGARTVVKGKTMVSEEIDLNAHLEAIGVTPVETDLGEYIIQLRGERPSHIVAPVIHLNRDQIEANFRAAHDGLPDGRDLSAPEALLAEARAMLRARFLAADVGITGANFLVAETGTSIIVTNEGNGDLSQTLPRVHIVLASIEKLVPTLDDAAQMLRVLARSATGQEMSVYTTFSTGPRRAEDPDGPEEYHVVLLDNGRSAMLGGEFREMLRCIRCAACMNHCPVYHAVGGHAYGWVYPGPMGSVLSPSLIGVDKAGHLPNASTFCGRCESVCPVRIPLPKLMRHWREREFERHLSPAPVRYGLGLWGFFATRPRLYRLATRTAAAALGWLGRNRGRFRSLPLAKGWTATRDLAAPEGGTFQARWRAERAKR</sequence>
<name>A0ABW3ZAL2_9HYPH</name>
<dbReference type="InterPro" id="IPR037171">
    <property type="entry name" value="NagB/RpiA_transferase-like"/>
</dbReference>
<dbReference type="PANTHER" id="PTHR47153:SF2">
    <property type="entry name" value="LACTATE UTILIZATION PROTEIN B"/>
    <property type="match status" value="1"/>
</dbReference>
<feature type="domain" description="4Fe-4S ferredoxin-type" evidence="5">
    <location>
        <begin position="308"/>
        <end position="338"/>
    </location>
</feature>
<keyword evidence="4" id="KW-0411">Iron-sulfur</keyword>
<dbReference type="InterPro" id="IPR017900">
    <property type="entry name" value="4Fe4S_Fe_S_CS"/>
</dbReference>
<dbReference type="NCBIfam" id="TIGR00273">
    <property type="entry name" value="LutB/LldF family L-lactate oxidation iron-sulfur protein"/>
    <property type="match status" value="1"/>
</dbReference>